<comment type="similarity">
    <text evidence="1">Belongs to the NAD(P)-dependent epimerase/dehydratase family.</text>
</comment>
<reference evidence="3 4" key="1">
    <citation type="submission" date="2020-08" db="EMBL/GenBank/DDBJ databases">
        <title>Cohnella phylogeny.</title>
        <authorList>
            <person name="Dunlap C."/>
        </authorList>
    </citation>
    <scope>NUCLEOTIDE SEQUENCE [LARGE SCALE GENOMIC DNA]</scope>
    <source>
        <strain evidence="3 4">DSM 25239</strain>
    </source>
</reference>
<keyword evidence="4" id="KW-1185">Reference proteome</keyword>
<comment type="caution">
    <text evidence="3">The sequence shown here is derived from an EMBL/GenBank/DDBJ whole genome shotgun (WGS) entry which is preliminary data.</text>
</comment>
<feature type="non-terminal residue" evidence="3">
    <location>
        <position position="189"/>
    </location>
</feature>
<dbReference type="SUPFAM" id="SSF51735">
    <property type="entry name" value="NAD(P)-binding Rossmann-fold domains"/>
    <property type="match status" value="1"/>
</dbReference>
<dbReference type="PANTHER" id="PTHR43000">
    <property type="entry name" value="DTDP-D-GLUCOSE 4,6-DEHYDRATASE-RELATED"/>
    <property type="match status" value="1"/>
</dbReference>
<proteinExistence type="inferred from homology"/>
<organism evidence="3 4">
    <name type="scientific">Cohnella xylanilytica</name>
    <dbReference type="NCBI Taxonomy" id="557555"/>
    <lineage>
        <taxon>Bacteria</taxon>
        <taxon>Bacillati</taxon>
        <taxon>Bacillota</taxon>
        <taxon>Bacilli</taxon>
        <taxon>Bacillales</taxon>
        <taxon>Paenibacillaceae</taxon>
        <taxon>Cohnella</taxon>
    </lineage>
</organism>
<feature type="domain" description="NAD-dependent epimerase/dehydratase" evidence="2">
    <location>
        <begin position="12"/>
        <end position="184"/>
    </location>
</feature>
<evidence type="ECO:0000313" key="4">
    <source>
        <dbReference type="Proteomes" id="UP000553776"/>
    </source>
</evidence>
<evidence type="ECO:0000259" key="2">
    <source>
        <dbReference type="Pfam" id="PF01370"/>
    </source>
</evidence>
<name>A0A841U479_9BACL</name>
<dbReference type="RefSeq" id="WP_185137095.1">
    <property type="nucleotide sequence ID" value="NZ_JACJVR010000064.1"/>
</dbReference>
<dbReference type="Gene3D" id="3.40.50.720">
    <property type="entry name" value="NAD(P)-binding Rossmann-like Domain"/>
    <property type="match status" value="1"/>
</dbReference>
<evidence type="ECO:0000313" key="3">
    <source>
        <dbReference type="EMBL" id="MBB6693123.1"/>
    </source>
</evidence>
<dbReference type="EMBL" id="JACJVR010000064">
    <property type="protein sequence ID" value="MBB6693123.1"/>
    <property type="molecule type" value="Genomic_DNA"/>
</dbReference>
<accession>A0A841U479</accession>
<dbReference type="InterPro" id="IPR036291">
    <property type="entry name" value="NAD(P)-bd_dom_sf"/>
</dbReference>
<dbReference type="Proteomes" id="UP000553776">
    <property type="component" value="Unassembled WGS sequence"/>
</dbReference>
<dbReference type="AlphaFoldDB" id="A0A841U479"/>
<sequence length="189" mass="19466">MPDPSFWRGKKVFVTGHTGFMGSWLSLWLAELGAELFGYGLGEPTSPALYSLCGLDRAFPSATGDIRDGARLSASMAAFGPDVVFHLAGQPHVAAGYERPAETFEANAVGTARTLDAVLASGTVRAVVVVTSDRCYADPEGGESLREGDPLGGADPYSASAACAELVAAAYRRSFFGAGSGRPAAVATA</sequence>
<dbReference type="Pfam" id="PF01370">
    <property type="entry name" value="Epimerase"/>
    <property type="match status" value="1"/>
</dbReference>
<protein>
    <submittedName>
        <fullName evidence="3">GDP-mannose 4,6-dehydratase</fullName>
    </submittedName>
</protein>
<gene>
    <name evidence="3" type="ORF">H7B90_17090</name>
</gene>
<evidence type="ECO:0000256" key="1">
    <source>
        <dbReference type="ARBA" id="ARBA00007637"/>
    </source>
</evidence>
<dbReference type="InterPro" id="IPR001509">
    <property type="entry name" value="Epimerase_deHydtase"/>
</dbReference>